<dbReference type="InterPro" id="IPR027417">
    <property type="entry name" value="P-loop_NTPase"/>
</dbReference>
<keyword evidence="13" id="KW-1185">Reference proteome</keyword>
<evidence type="ECO:0000256" key="9">
    <source>
        <dbReference type="SAM" id="Phobius"/>
    </source>
</evidence>
<evidence type="ECO:0000313" key="12">
    <source>
        <dbReference type="EMBL" id="TQE97922.1"/>
    </source>
</evidence>
<keyword evidence="3" id="KW-1003">Cell membrane</keyword>
<sequence length="585" mass="65035">MQKTGLRFLLPYMRPYRRALIIGTLYAFIGAGASAYSPTWLGQAVDALNRGAPPRTLALYALGLLGLSATLALFRYLLRMLTGNIAAGITYRMSQDLFHRLLLFDRETRQRYGTGDLLARSTNDFIYIWRFYSAGFQMFMHALFLLLIGCLLMSRTSPALAVMVVVMLTVSIAVQVRLGRILERSFVQVQQEIAKLSAFAQEHLNAARMLTAYVQESAVGEAFRKANQRYVERNLKFVLQSGAISPFPSLMVRIAATVVVFVGGMMIIRQQLTVGQYVQFIVYLGLLNSGAQQITGAFERLQQGSAAAARIGELLQRWPKITDSPNAKDVELQGHIRLEDVGVWAEDQKRWVLRHINLDIPAGSSLGIVGPTGSGKSMLISLLGRIYDPDEGRVLIDGYDLRELKLSTLRRTVVYVPQESLLFSMPLRNNIALGIPYVPDARIYQAMEQARLSNDLSQLPRGLDSMVGERGATLSGGQKQRAAIARALVRNPKVLLLDDALASVDMKTAAEILHELRHSQTQCTRIIVSQRLAAVQDADQIIVLDHGRIVEQGTHESLLAQGGFYAEMYRREVEQASEERAHAKA</sequence>
<gene>
    <name evidence="12" type="ORF">FKZ61_00660</name>
</gene>
<comment type="subcellular location">
    <subcellularLocation>
        <location evidence="1">Cell membrane</location>
        <topology evidence="1">Multi-pass membrane protein</topology>
    </subcellularLocation>
</comment>
<feature type="transmembrane region" description="Helical" evidence="9">
    <location>
        <begin position="160"/>
        <end position="178"/>
    </location>
</feature>
<dbReference type="AlphaFoldDB" id="A0A540VMF3"/>
<dbReference type="GO" id="GO:0015421">
    <property type="term" value="F:ABC-type oligopeptide transporter activity"/>
    <property type="evidence" value="ECO:0007669"/>
    <property type="project" value="TreeGrafter"/>
</dbReference>
<comment type="caution">
    <text evidence="12">The sequence shown here is derived from an EMBL/GenBank/DDBJ whole genome shotgun (WGS) entry which is preliminary data.</text>
</comment>
<keyword evidence="7 9" id="KW-1133">Transmembrane helix</keyword>
<keyword evidence="6 12" id="KW-0067">ATP-binding</keyword>
<dbReference type="PROSITE" id="PS50929">
    <property type="entry name" value="ABC_TM1F"/>
    <property type="match status" value="1"/>
</dbReference>
<evidence type="ECO:0000256" key="3">
    <source>
        <dbReference type="ARBA" id="ARBA00022475"/>
    </source>
</evidence>
<reference evidence="12 13" key="1">
    <citation type="submission" date="2019-06" db="EMBL/GenBank/DDBJ databases">
        <title>Genome sequence of Litorilinea aerophila BAA-2444.</title>
        <authorList>
            <person name="Maclea K.S."/>
            <person name="Maurais E.G."/>
            <person name="Iannazzi L.C."/>
        </authorList>
    </citation>
    <scope>NUCLEOTIDE SEQUENCE [LARGE SCALE GENOMIC DNA]</scope>
    <source>
        <strain evidence="12 13">ATCC BAA-2444</strain>
    </source>
</reference>
<dbReference type="SUPFAM" id="SSF52540">
    <property type="entry name" value="P-loop containing nucleoside triphosphate hydrolases"/>
    <property type="match status" value="1"/>
</dbReference>
<dbReference type="Proteomes" id="UP000317371">
    <property type="component" value="Unassembled WGS sequence"/>
</dbReference>
<evidence type="ECO:0000256" key="5">
    <source>
        <dbReference type="ARBA" id="ARBA00022741"/>
    </source>
</evidence>
<evidence type="ECO:0000313" key="13">
    <source>
        <dbReference type="Proteomes" id="UP000317371"/>
    </source>
</evidence>
<accession>A0A540VMF3</accession>
<name>A0A540VMF3_9CHLR</name>
<dbReference type="PANTHER" id="PTHR43394">
    <property type="entry name" value="ATP-DEPENDENT PERMEASE MDL1, MITOCHONDRIAL"/>
    <property type="match status" value="1"/>
</dbReference>
<keyword evidence="2" id="KW-0813">Transport</keyword>
<dbReference type="Gene3D" id="1.20.1560.10">
    <property type="entry name" value="ABC transporter type 1, transmembrane domain"/>
    <property type="match status" value="1"/>
</dbReference>
<dbReference type="GO" id="GO:0005524">
    <property type="term" value="F:ATP binding"/>
    <property type="evidence" value="ECO:0007669"/>
    <property type="project" value="UniProtKB-KW"/>
</dbReference>
<dbReference type="EMBL" id="VIGC01000001">
    <property type="protein sequence ID" value="TQE97922.1"/>
    <property type="molecule type" value="Genomic_DNA"/>
</dbReference>
<dbReference type="GO" id="GO:0016887">
    <property type="term" value="F:ATP hydrolysis activity"/>
    <property type="evidence" value="ECO:0007669"/>
    <property type="project" value="InterPro"/>
</dbReference>
<dbReference type="InterPro" id="IPR011527">
    <property type="entry name" value="ABC1_TM_dom"/>
</dbReference>
<dbReference type="RefSeq" id="WP_141608135.1">
    <property type="nucleotide sequence ID" value="NZ_VIGC02000001.1"/>
</dbReference>
<dbReference type="PROSITE" id="PS00211">
    <property type="entry name" value="ABC_TRANSPORTER_1"/>
    <property type="match status" value="1"/>
</dbReference>
<dbReference type="PANTHER" id="PTHR43394:SF1">
    <property type="entry name" value="ATP-BINDING CASSETTE SUB-FAMILY B MEMBER 10, MITOCHONDRIAL"/>
    <property type="match status" value="1"/>
</dbReference>
<protein>
    <submittedName>
        <fullName evidence="12">ABC transporter ATP-binding protein</fullName>
    </submittedName>
</protein>
<feature type="domain" description="ABC transmembrane type-1" evidence="11">
    <location>
        <begin position="21"/>
        <end position="303"/>
    </location>
</feature>
<dbReference type="Pfam" id="PF00664">
    <property type="entry name" value="ABC_membrane"/>
    <property type="match status" value="1"/>
</dbReference>
<evidence type="ECO:0000256" key="1">
    <source>
        <dbReference type="ARBA" id="ARBA00004651"/>
    </source>
</evidence>
<feature type="transmembrane region" description="Helical" evidence="9">
    <location>
        <begin position="59"/>
        <end position="78"/>
    </location>
</feature>
<feature type="transmembrane region" description="Helical" evidence="9">
    <location>
        <begin position="131"/>
        <end position="154"/>
    </location>
</feature>
<keyword evidence="8 9" id="KW-0472">Membrane</keyword>
<dbReference type="InterPro" id="IPR039421">
    <property type="entry name" value="Type_1_exporter"/>
</dbReference>
<dbReference type="InParanoid" id="A0A540VMF3"/>
<evidence type="ECO:0000256" key="2">
    <source>
        <dbReference type="ARBA" id="ARBA00022448"/>
    </source>
</evidence>
<dbReference type="PROSITE" id="PS50893">
    <property type="entry name" value="ABC_TRANSPORTER_2"/>
    <property type="match status" value="1"/>
</dbReference>
<dbReference type="InterPro" id="IPR017871">
    <property type="entry name" value="ABC_transporter-like_CS"/>
</dbReference>
<feature type="domain" description="ABC transporter" evidence="10">
    <location>
        <begin position="336"/>
        <end position="571"/>
    </location>
</feature>
<proteinExistence type="predicted"/>
<evidence type="ECO:0000259" key="11">
    <source>
        <dbReference type="PROSITE" id="PS50929"/>
    </source>
</evidence>
<evidence type="ECO:0000256" key="7">
    <source>
        <dbReference type="ARBA" id="ARBA00022989"/>
    </source>
</evidence>
<dbReference type="OrthoDB" id="9771903at2"/>
<dbReference type="InterPro" id="IPR003439">
    <property type="entry name" value="ABC_transporter-like_ATP-bd"/>
</dbReference>
<evidence type="ECO:0000256" key="4">
    <source>
        <dbReference type="ARBA" id="ARBA00022692"/>
    </source>
</evidence>
<keyword evidence="4 9" id="KW-0812">Transmembrane</keyword>
<dbReference type="SUPFAM" id="SSF90123">
    <property type="entry name" value="ABC transporter transmembrane region"/>
    <property type="match status" value="1"/>
</dbReference>
<dbReference type="GO" id="GO:0005886">
    <property type="term" value="C:plasma membrane"/>
    <property type="evidence" value="ECO:0007669"/>
    <property type="project" value="UniProtKB-SubCell"/>
</dbReference>
<evidence type="ECO:0000256" key="8">
    <source>
        <dbReference type="ARBA" id="ARBA00023136"/>
    </source>
</evidence>
<feature type="transmembrane region" description="Helical" evidence="9">
    <location>
        <begin position="250"/>
        <end position="268"/>
    </location>
</feature>
<evidence type="ECO:0000256" key="6">
    <source>
        <dbReference type="ARBA" id="ARBA00022840"/>
    </source>
</evidence>
<dbReference type="Gene3D" id="3.40.50.300">
    <property type="entry name" value="P-loop containing nucleotide triphosphate hydrolases"/>
    <property type="match status" value="1"/>
</dbReference>
<dbReference type="SMART" id="SM00382">
    <property type="entry name" value="AAA"/>
    <property type="match status" value="1"/>
</dbReference>
<dbReference type="FunFam" id="3.40.50.300:FF:000221">
    <property type="entry name" value="Multidrug ABC transporter ATP-binding protein"/>
    <property type="match status" value="1"/>
</dbReference>
<evidence type="ECO:0000259" key="10">
    <source>
        <dbReference type="PROSITE" id="PS50893"/>
    </source>
</evidence>
<dbReference type="Pfam" id="PF00005">
    <property type="entry name" value="ABC_tran"/>
    <property type="match status" value="1"/>
</dbReference>
<organism evidence="12 13">
    <name type="scientific">Litorilinea aerophila</name>
    <dbReference type="NCBI Taxonomy" id="1204385"/>
    <lineage>
        <taxon>Bacteria</taxon>
        <taxon>Bacillati</taxon>
        <taxon>Chloroflexota</taxon>
        <taxon>Caldilineae</taxon>
        <taxon>Caldilineales</taxon>
        <taxon>Caldilineaceae</taxon>
        <taxon>Litorilinea</taxon>
    </lineage>
</organism>
<dbReference type="InterPro" id="IPR003593">
    <property type="entry name" value="AAA+_ATPase"/>
</dbReference>
<keyword evidence="5" id="KW-0547">Nucleotide-binding</keyword>
<dbReference type="InterPro" id="IPR036640">
    <property type="entry name" value="ABC1_TM_sf"/>
</dbReference>